<dbReference type="PIRSF" id="PIRSF033535">
    <property type="entry name" value="UCP033535_plp"/>
    <property type="match status" value="1"/>
</dbReference>
<dbReference type="Pfam" id="PF10054">
    <property type="entry name" value="DUF2291"/>
    <property type="match status" value="1"/>
</dbReference>
<sequence>MMMRERTLCSFVMLLIGIAVLLSGCTIKKISELDEQQGDEYSTWTKSGKAFDPVAYVDSIWDTKLIPAFKEESCDFETLLAALKKDPETATQEYGLMSKAGGMGVTFKITGSARVVSYDDSSRNGLLLLDTPPYEGTVDAKMQVGPVIRNTAIRDSVSFIRFTEVGNQLQFASLADELNARMKKEAVEPLDLSSIAGKEINYYGAFKLEDDDSLDDVVITPVIIEPTIAGGA</sequence>
<dbReference type="SUPFAM" id="SSF141318">
    <property type="entry name" value="TM0957-like"/>
    <property type="match status" value="1"/>
</dbReference>
<keyword evidence="1" id="KW-0449">Lipoprotein</keyword>
<gene>
    <name evidence="1" type="ordered locus">Spirs_0230</name>
</gene>
<proteinExistence type="predicted"/>
<dbReference type="RefSeq" id="WP_013252851.1">
    <property type="nucleotide sequence ID" value="NC_014364.1"/>
</dbReference>
<keyword evidence="2" id="KW-1185">Reference proteome</keyword>
<dbReference type="STRING" id="573413.Spirs_0230"/>
<dbReference type="HOGENOM" id="CLU_076022_1_0_12"/>
<dbReference type="OrthoDB" id="156515at2"/>
<accession>E1RA96</accession>
<organism evidence="1 2">
    <name type="scientific">Sediminispirochaeta smaragdinae (strain DSM 11293 / JCM 15392 / SEBR 4228)</name>
    <name type="common">Spirochaeta smaragdinae</name>
    <dbReference type="NCBI Taxonomy" id="573413"/>
    <lineage>
        <taxon>Bacteria</taxon>
        <taxon>Pseudomonadati</taxon>
        <taxon>Spirochaetota</taxon>
        <taxon>Spirochaetia</taxon>
        <taxon>Spirochaetales</taxon>
        <taxon>Spirochaetaceae</taxon>
        <taxon>Sediminispirochaeta</taxon>
    </lineage>
</organism>
<dbReference type="KEGG" id="ssm:Spirs_0230"/>
<dbReference type="AlphaFoldDB" id="E1RA96"/>
<dbReference type="InterPro" id="IPR036215">
    <property type="entry name" value="TM0957-like_sf"/>
</dbReference>
<reference evidence="1 2" key="1">
    <citation type="journal article" date="2010" name="Stand. Genomic Sci.">
        <title>Complete genome sequence of Spirochaeta smaragdinae type strain (SEBR 4228).</title>
        <authorList>
            <person name="Mavromatis K."/>
            <person name="Yasawong M."/>
            <person name="Chertkov O."/>
            <person name="Lapidus A."/>
            <person name="Lucas S."/>
            <person name="Nolan M."/>
            <person name="Del Rio T.G."/>
            <person name="Tice H."/>
            <person name="Cheng J.F."/>
            <person name="Pitluck S."/>
            <person name="Liolios K."/>
            <person name="Ivanova N."/>
            <person name="Tapia R."/>
            <person name="Han C."/>
            <person name="Bruce D."/>
            <person name="Goodwin L."/>
            <person name="Pati A."/>
            <person name="Chen A."/>
            <person name="Palaniappan K."/>
            <person name="Land M."/>
            <person name="Hauser L."/>
            <person name="Chang Y.J."/>
            <person name="Jeffries C.D."/>
            <person name="Detter J.C."/>
            <person name="Rohde M."/>
            <person name="Brambilla E."/>
            <person name="Spring S."/>
            <person name="Goker M."/>
            <person name="Sikorski J."/>
            <person name="Woyke T."/>
            <person name="Bristow J."/>
            <person name="Eisen J.A."/>
            <person name="Markowitz V."/>
            <person name="Hugenholtz P."/>
            <person name="Klenk H.P."/>
            <person name="Kyrpides N.C."/>
        </authorList>
    </citation>
    <scope>NUCLEOTIDE SEQUENCE [LARGE SCALE GENOMIC DNA]</scope>
    <source>
        <strain evidence="2">DSM 11293 / JCM 15392 / SEBR 4228</strain>
    </source>
</reference>
<dbReference type="InterPro" id="IPR014582">
    <property type="entry name" value="UCP033535_lipo"/>
</dbReference>
<dbReference type="Proteomes" id="UP000002318">
    <property type="component" value="Chromosome"/>
</dbReference>
<evidence type="ECO:0000313" key="1">
    <source>
        <dbReference type="EMBL" id="ADK79387.1"/>
    </source>
</evidence>
<dbReference type="eggNOG" id="COG5618">
    <property type="taxonomic scope" value="Bacteria"/>
</dbReference>
<evidence type="ECO:0000313" key="2">
    <source>
        <dbReference type="Proteomes" id="UP000002318"/>
    </source>
</evidence>
<name>E1RA96_SEDSS</name>
<dbReference type="EMBL" id="CP002116">
    <property type="protein sequence ID" value="ADK79387.1"/>
    <property type="molecule type" value="Genomic_DNA"/>
</dbReference>
<protein>
    <submittedName>
        <fullName evidence="1">Periplasmic lipoprotein</fullName>
    </submittedName>
</protein>
<dbReference type="PROSITE" id="PS51257">
    <property type="entry name" value="PROKAR_LIPOPROTEIN"/>
    <property type="match status" value="1"/>
</dbReference>